<sequence>MKRSAFVRLATEDDVPALQLLIQGLADYEGASKDCHATESALNSTLFQQPPFVGTTVFLLELGPLLESPKGLVASNGVGNHGVLTIGASKGKTPEPRVPANGAATYSSFHEESHEVNLTCAEETSASAAPYRSPRDKTRTIVGFALCFPRYVCYMARNALFIDGLHVREAFRRQGLGTILLTTVAQQAAKRGFARVDWIVEDWNVSAIKFYEGMGAPVMPNLLTCRLKGDNLGAYAS</sequence>
<evidence type="ECO:0000313" key="5">
    <source>
        <dbReference type="Proteomes" id="UP000244005"/>
    </source>
</evidence>
<keyword evidence="5" id="KW-1185">Reference proteome</keyword>
<accession>A0A2R6W6Q0</accession>
<dbReference type="Gramene" id="Mp1g29610.1">
    <property type="protein sequence ID" value="Mp1g29610.1.cds1"/>
    <property type="gene ID" value="Mp1g29610"/>
</dbReference>
<reference evidence="5" key="1">
    <citation type="journal article" date="2017" name="Cell">
        <title>Insights into land plant evolution garnered from the Marchantia polymorpha genome.</title>
        <authorList>
            <person name="Bowman J.L."/>
            <person name="Kohchi T."/>
            <person name="Yamato K.T."/>
            <person name="Jenkins J."/>
            <person name="Shu S."/>
            <person name="Ishizaki K."/>
            <person name="Yamaoka S."/>
            <person name="Nishihama R."/>
            <person name="Nakamura Y."/>
            <person name="Berger F."/>
            <person name="Adam C."/>
            <person name="Aki S.S."/>
            <person name="Althoff F."/>
            <person name="Araki T."/>
            <person name="Arteaga-Vazquez M.A."/>
            <person name="Balasubrmanian S."/>
            <person name="Barry K."/>
            <person name="Bauer D."/>
            <person name="Boehm C.R."/>
            <person name="Briginshaw L."/>
            <person name="Caballero-Perez J."/>
            <person name="Catarino B."/>
            <person name="Chen F."/>
            <person name="Chiyoda S."/>
            <person name="Chovatia M."/>
            <person name="Davies K.M."/>
            <person name="Delmans M."/>
            <person name="Demura T."/>
            <person name="Dierschke T."/>
            <person name="Dolan L."/>
            <person name="Dorantes-Acosta A.E."/>
            <person name="Eklund D.M."/>
            <person name="Florent S.N."/>
            <person name="Flores-Sandoval E."/>
            <person name="Fujiyama A."/>
            <person name="Fukuzawa H."/>
            <person name="Galik B."/>
            <person name="Grimanelli D."/>
            <person name="Grimwood J."/>
            <person name="Grossniklaus U."/>
            <person name="Hamada T."/>
            <person name="Haseloff J."/>
            <person name="Hetherington A.J."/>
            <person name="Higo A."/>
            <person name="Hirakawa Y."/>
            <person name="Hundley H.N."/>
            <person name="Ikeda Y."/>
            <person name="Inoue K."/>
            <person name="Inoue S.I."/>
            <person name="Ishida S."/>
            <person name="Jia Q."/>
            <person name="Kakita M."/>
            <person name="Kanazawa T."/>
            <person name="Kawai Y."/>
            <person name="Kawashima T."/>
            <person name="Kennedy M."/>
            <person name="Kinose K."/>
            <person name="Kinoshita T."/>
            <person name="Kohara Y."/>
            <person name="Koide E."/>
            <person name="Komatsu K."/>
            <person name="Kopischke S."/>
            <person name="Kubo M."/>
            <person name="Kyozuka J."/>
            <person name="Lagercrantz U."/>
            <person name="Lin S.S."/>
            <person name="Lindquist E."/>
            <person name="Lipzen A.M."/>
            <person name="Lu C.W."/>
            <person name="De Luna E."/>
            <person name="Martienssen R.A."/>
            <person name="Minamino N."/>
            <person name="Mizutani M."/>
            <person name="Mizutani M."/>
            <person name="Mochizuki N."/>
            <person name="Monte I."/>
            <person name="Mosher R."/>
            <person name="Nagasaki H."/>
            <person name="Nakagami H."/>
            <person name="Naramoto S."/>
            <person name="Nishitani K."/>
            <person name="Ohtani M."/>
            <person name="Okamoto T."/>
            <person name="Okumura M."/>
            <person name="Phillips J."/>
            <person name="Pollak B."/>
            <person name="Reinders A."/>
            <person name="Rovekamp M."/>
            <person name="Sano R."/>
            <person name="Sawa S."/>
            <person name="Schmid M.W."/>
            <person name="Shirakawa M."/>
            <person name="Solano R."/>
            <person name="Spunde A."/>
            <person name="Suetsugu N."/>
            <person name="Sugano S."/>
            <person name="Sugiyama A."/>
            <person name="Sun R."/>
            <person name="Suzuki Y."/>
            <person name="Takenaka M."/>
            <person name="Takezawa D."/>
            <person name="Tomogane H."/>
            <person name="Tsuzuki M."/>
            <person name="Ueda T."/>
            <person name="Umeda M."/>
            <person name="Ward J.M."/>
            <person name="Watanabe Y."/>
            <person name="Yazaki K."/>
            <person name="Yokoyama R."/>
            <person name="Yoshitake Y."/>
            <person name="Yotsui I."/>
            <person name="Zachgo S."/>
            <person name="Schmutz J."/>
        </authorList>
    </citation>
    <scope>NUCLEOTIDE SEQUENCE [LARGE SCALE GENOMIC DNA]</scope>
    <source>
        <strain evidence="5">Tak-1</strain>
    </source>
</reference>
<dbReference type="PANTHER" id="PTHR10545:SF29">
    <property type="entry name" value="GH14572P-RELATED"/>
    <property type="match status" value="1"/>
</dbReference>
<dbReference type="GO" id="GO:0008080">
    <property type="term" value="F:N-acetyltransferase activity"/>
    <property type="evidence" value="ECO:0000318"/>
    <property type="project" value="GO_Central"/>
</dbReference>
<name>A0A2R6W6Q0_MARPO</name>
<protein>
    <recommendedName>
        <fullName evidence="3">N-acetyltransferase domain-containing protein</fullName>
    </recommendedName>
</protein>
<dbReference type="InterPro" id="IPR016181">
    <property type="entry name" value="Acyl_CoA_acyltransferase"/>
</dbReference>
<dbReference type="PANTHER" id="PTHR10545">
    <property type="entry name" value="DIAMINE N-ACETYLTRANSFERASE"/>
    <property type="match status" value="1"/>
</dbReference>
<dbReference type="Gene3D" id="3.40.630.30">
    <property type="match status" value="1"/>
</dbReference>
<dbReference type="OMA" id="GFFIENM"/>
<evidence type="ECO:0000256" key="2">
    <source>
        <dbReference type="ARBA" id="ARBA00023315"/>
    </source>
</evidence>
<dbReference type="AlphaFoldDB" id="A0A2R6W6Q0"/>
<evidence type="ECO:0000259" key="3">
    <source>
        <dbReference type="PROSITE" id="PS51186"/>
    </source>
</evidence>
<dbReference type="OrthoDB" id="7305308at2759"/>
<evidence type="ECO:0000256" key="1">
    <source>
        <dbReference type="ARBA" id="ARBA00022679"/>
    </source>
</evidence>
<dbReference type="SUPFAM" id="SSF55729">
    <property type="entry name" value="Acyl-CoA N-acyltransferases (Nat)"/>
    <property type="match status" value="1"/>
</dbReference>
<dbReference type="EMBL" id="KZ772811">
    <property type="protein sequence ID" value="PTQ29536.1"/>
    <property type="molecule type" value="Genomic_DNA"/>
</dbReference>
<dbReference type="Proteomes" id="UP000244005">
    <property type="component" value="Unassembled WGS sequence"/>
</dbReference>
<feature type="domain" description="N-acetyltransferase" evidence="3">
    <location>
        <begin position="140"/>
        <end position="237"/>
    </location>
</feature>
<proteinExistence type="predicted"/>
<dbReference type="InterPro" id="IPR000182">
    <property type="entry name" value="GNAT_dom"/>
</dbReference>
<dbReference type="InterPro" id="IPR051016">
    <property type="entry name" value="Diverse_Substrate_AcTransf"/>
</dbReference>
<dbReference type="CDD" id="cd04301">
    <property type="entry name" value="NAT_SF"/>
    <property type="match status" value="1"/>
</dbReference>
<gene>
    <name evidence="4" type="ORF">MARPO_0139s0013</name>
</gene>
<evidence type="ECO:0000313" key="4">
    <source>
        <dbReference type="EMBL" id="PTQ29536.1"/>
    </source>
</evidence>
<keyword evidence="2" id="KW-0012">Acyltransferase</keyword>
<keyword evidence="1" id="KW-0808">Transferase</keyword>
<dbReference type="Pfam" id="PF00583">
    <property type="entry name" value="Acetyltransf_1"/>
    <property type="match status" value="1"/>
</dbReference>
<dbReference type="PROSITE" id="PS51186">
    <property type="entry name" value="GNAT"/>
    <property type="match status" value="1"/>
</dbReference>
<organism evidence="4 5">
    <name type="scientific">Marchantia polymorpha</name>
    <name type="common">Common liverwort</name>
    <name type="synonym">Marchantia aquatica</name>
    <dbReference type="NCBI Taxonomy" id="3197"/>
    <lineage>
        <taxon>Eukaryota</taxon>
        <taxon>Viridiplantae</taxon>
        <taxon>Streptophyta</taxon>
        <taxon>Embryophyta</taxon>
        <taxon>Marchantiophyta</taxon>
        <taxon>Marchantiopsida</taxon>
        <taxon>Marchantiidae</taxon>
        <taxon>Marchantiales</taxon>
        <taxon>Marchantiaceae</taxon>
        <taxon>Marchantia</taxon>
    </lineage>
</organism>